<name>A0A4Z2ED71_9TELE</name>
<dbReference type="Proteomes" id="UP000314294">
    <property type="component" value="Unassembled WGS sequence"/>
</dbReference>
<evidence type="ECO:0000313" key="2">
    <source>
        <dbReference type="EMBL" id="TNN26789.1"/>
    </source>
</evidence>
<accession>A0A4Z2ED71</accession>
<protein>
    <submittedName>
        <fullName evidence="2">Uncharacterized protein</fullName>
    </submittedName>
</protein>
<sequence length="75" mass="8413">MFMNQADVTHGARQQALLRTDIRLPAATCSSPAMAVRTVQSTPLPFLLRSQGLTPRSRRQVTHHQSVTFRKRRGA</sequence>
<reference evidence="2 3" key="1">
    <citation type="submission" date="2019-03" db="EMBL/GenBank/DDBJ databases">
        <title>First draft genome of Liparis tanakae, snailfish: a comprehensive survey of snailfish specific genes.</title>
        <authorList>
            <person name="Kim W."/>
            <person name="Song I."/>
            <person name="Jeong J.-H."/>
            <person name="Kim D."/>
            <person name="Kim S."/>
            <person name="Ryu S."/>
            <person name="Song J.Y."/>
            <person name="Lee S.K."/>
        </authorList>
    </citation>
    <scope>NUCLEOTIDE SEQUENCE [LARGE SCALE GENOMIC DNA]</scope>
    <source>
        <tissue evidence="2">Muscle</tissue>
    </source>
</reference>
<feature type="region of interest" description="Disordered" evidence="1">
    <location>
        <begin position="50"/>
        <end position="75"/>
    </location>
</feature>
<proteinExistence type="predicted"/>
<evidence type="ECO:0000256" key="1">
    <source>
        <dbReference type="SAM" id="MobiDB-lite"/>
    </source>
</evidence>
<keyword evidence="3" id="KW-1185">Reference proteome</keyword>
<gene>
    <name evidence="2" type="ORF">EYF80_063073</name>
</gene>
<dbReference type="AlphaFoldDB" id="A0A4Z2ED71"/>
<organism evidence="2 3">
    <name type="scientific">Liparis tanakae</name>
    <name type="common">Tanaka's snailfish</name>
    <dbReference type="NCBI Taxonomy" id="230148"/>
    <lineage>
        <taxon>Eukaryota</taxon>
        <taxon>Metazoa</taxon>
        <taxon>Chordata</taxon>
        <taxon>Craniata</taxon>
        <taxon>Vertebrata</taxon>
        <taxon>Euteleostomi</taxon>
        <taxon>Actinopterygii</taxon>
        <taxon>Neopterygii</taxon>
        <taxon>Teleostei</taxon>
        <taxon>Neoteleostei</taxon>
        <taxon>Acanthomorphata</taxon>
        <taxon>Eupercaria</taxon>
        <taxon>Perciformes</taxon>
        <taxon>Cottioidei</taxon>
        <taxon>Cottales</taxon>
        <taxon>Liparidae</taxon>
        <taxon>Liparis</taxon>
    </lineage>
</organism>
<comment type="caution">
    <text evidence="2">The sequence shown here is derived from an EMBL/GenBank/DDBJ whole genome shotgun (WGS) entry which is preliminary data.</text>
</comment>
<evidence type="ECO:0000313" key="3">
    <source>
        <dbReference type="Proteomes" id="UP000314294"/>
    </source>
</evidence>
<dbReference type="EMBL" id="SRLO01009481">
    <property type="protein sequence ID" value="TNN26789.1"/>
    <property type="molecule type" value="Genomic_DNA"/>
</dbReference>